<evidence type="ECO:0000256" key="4">
    <source>
        <dbReference type="ARBA" id="ARBA00023163"/>
    </source>
</evidence>
<dbReference type="Gene3D" id="1.10.10.10">
    <property type="entry name" value="Winged helix-like DNA-binding domain superfamily/Winged helix DNA-binding domain"/>
    <property type="match status" value="1"/>
</dbReference>
<dbReference type="Gene3D" id="3.40.190.10">
    <property type="entry name" value="Periplasmic binding protein-like II"/>
    <property type="match status" value="2"/>
</dbReference>
<dbReference type="InterPro" id="IPR036390">
    <property type="entry name" value="WH_DNA-bd_sf"/>
</dbReference>
<dbReference type="SUPFAM" id="SSF53850">
    <property type="entry name" value="Periplasmic binding protein-like II"/>
    <property type="match status" value="1"/>
</dbReference>
<evidence type="ECO:0000259" key="5">
    <source>
        <dbReference type="PROSITE" id="PS50931"/>
    </source>
</evidence>
<dbReference type="InterPro" id="IPR050176">
    <property type="entry name" value="LTTR"/>
</dbReference>
<dbReference type="InterPro" id="IPR005119">
    <property type="entry name" value="LysR_subst-bd"/>
</dbReference>
<dbReference type="InterPro" id="IPR000847">
    <property type="entry name" value="LysR_HTH_N"/>
</dbReference>
<dbReference type="PANTHER" id="PTHR30579">
    <property type="entry name" value="TRANSCRIPTIONAL REGULATOR"/>
    <property type="match status" value="1"/>
</dbReference>
<reference evidence="7" key="1">
    <citation type="journal article" date="2019" name="Int. J. Syst. Evol. Microbiol.">
        <title>The Global Catalogue of Microorganisms (GCM) 10K type strain sequencing project: providing services to taxonomists for standard genome sequencing and annotation.</title>
        <authorList>
            <consortium name="The Broad Institute Genomics Platform"/>
            <consortium name="The Broad Institute Genome Sequencing Center for Infectious Disease"/>
            <person name="Wu L."/>
            <person name="Ma J."/>
        </authorList>
    </citation>
    <scope>NUCLEOTIDE SEQUENCE [LARGE SCALE GENOMIC DNA]</scope>
    <source>
        <strain evidence="7">CGMCC 1.19062</strain>
    </source>
</reference>
<evidence type="ECO:0000313" key="7">
    <source>
        <dbReference type="Proteomes" id="UP001597295"/>
    </source>
</evidence>
<protein>
    <submittedName>
        <fullName evidence="6">LysR substrate-binding domain-containing protein</fullName>
    </submittedName>
</protein>
<dbReference type="Pfam" id="PF03466">
    <property type="entry name" value="LysR_substrate"/>
    <property type="match status" value="1"/>
</dbReference>
<sequence>MISFDPDHLQTLVAFAETGSLSQAARVIGRTASAVTTQMQLLEQRAGTPLLAVAGRKRVLTPAGETLLRHARLILAAHSEAMADLAGRTIAEPIRLGLTEDFAENELHRILAIFAADHPQSRLDLRVGRSTEILTAMRDGQLDVVLASRNFDGGREIATLTEPLRWFVGADFRLPRGEDVPLALLDAPCTSRSSALKVLETSGHRFRIAASSPSLAGVRASVRANLAVTARVARWSGPDIRFAGPELDLPPLPPASYSIRLRDPDLKPARQLADVMINCLAAEPLLQGSVA</sequence>
<keyword evidence="3" id="KW-0238">DNA-binding</keyword>
<name>A0ABW5DNQ6_9PROT</name>
<keyword evidence="4" id="KW-0804">Transcription</keyword>
<accession>A0ABW5DNQ6</accession>
<evidence type="ECO:0000256" key="3">
    <source>
        <dbReference type="ARBA" id="ARBA00023125"/>
    </source>
</evidence>
<dbReference type="PROSITE" id="PS50931">
    <property type="entry name" value="HTH_LYSR"/>
    <property type="match status" value="1"/>
</dbReference>
<dbReference type="Pfam" id="PF00126">
    <property type="entry name" value="HTH_1"/>
    <property type="match status" value="1"/>
</dbReference>
<dbReference type="PANTHER" id="PTHR30579:SF7">
    <property type="entry name" value="HTH-TYPE TRANSCRIPTIONAL REGULATOR LRHA-RELATED"/>
    <property type="match status" value="1"/>
</dbReference>
<dbReference type="Proteomes" id="UP001597295">
    <property type="component" value="Unassembled WGS sequence"/>
</dbReference>
<gene>
    <name evidence="6" type="ORF">ACFSM5_04340</name>
</gene>
<keyword evidence="2" id="KW-0805">Transcription regulation</keyword>
<keyword evidence="7" id="KW-1185">Reference proteome</keyword>
<dbReference type="InterPro" id="IPR036388">
    <property type="entry name" value="WH-like_DNA-bd_sf"/>
</dbReference>
<dbReference type="SUPFAM" id="SSF46785">
    <property type="entry name" value="Winged helix' DNA-binding domain"/>
    <property type="match status" value="1"/>
</dbReference>
<comment type="similarity">
    <text evidence="1">Belongs to the LysR transcriptional regulatory family.</text>
</comment>
<evidence type="ECO:0000256" key="2">
    <source>
        <dbReference type="ARBA" id="ARBA00023015"/>
    </source>
</evidence>
<dbReference type="EMBL" id="JBHUIP010000003">
    <property type="protein sequence ID" value="MFD2262104.1"/>
    <property type="molecule type" value="Genomic_DNA"/>
</dbReference>
<feature type="domain" description="HTH lysR-type" evidence="5">
    <location>
        <begin position="4"/>
        <end position="61"/>
    </location>
</feature>
<dbReference type="RefSeq" id="WP_379875016.1">
    <property type="nucleotide sequence ID" value="NZ_JBHUIP010000003.1"/>
</dbReference>
<comment type="caution">
    <text evidence="6">The sequence shown here is derived from an EMBL/GenBank/DDBJ whole genome shotgun (WGS) entry which is preliminary data.</text>
</comment>
<organism evidence="6 7">
    <name type="scientific">Lacibacterium aquatile</name>
    <dbReference type="NCBI Taxonomy" id="1168082"/>
    <lineage>
        <taxon>Bacteria</taxon>
        <taxon>Pseudomonadati</taxon>
        <taxon>Pseudomonadota</taxon>
        <taxon>Alphaproteobacteria</taxon>
        <taxon>Rhodospirillales</taxon>
        <taxon>Rhodospirillaceae</taxon>
    </lineage>
</organism>
<evidence type="ECO:0000313" key="6">
    <source>
        <dbReference type="EMBL" id="MFD2262104.1"/>
    </source>
</evidence>
<proteinExistence type="inferred from homology"/>
<evidence type="ECO:0000256" key="1">
    <source>
        <dbReference type="ARBA" id="ARBA00009437"/>
    </source>
</evidence>